<dbReference type="InterPro" id="IPR008551">
    <property type="entry name" value="TANGO2"/>
</dbReference>
<protein>
    <recommendedName>
        <fullName evidence="3">DUF833-domain-containing protein</fullName>
    </recommendedName>
</protein>
<dbReference type="AlphaFoldDB" id="A0AAD5VD20"/>
<comment type="caution">
    <text evidence="1">The sequence shown here is derived from an EMBL/GenBank/DDBJ whole genome shotgun (WGS) entry which is preliminary data.</text>
</comment>
<dbReference type="Pfam" id="PF05742">
    <property type="entry name" value="TANGO2"/>
    <property type="match status" value="1"/>
</dbReference>
<gene>
    <name evidence="1" type="ORF">NLI96_g81</name>
</gene>
<reference evidence="1" key="1">
    <citation type="submission" date="2022-07" db="EMBL/GenBank/DDBJ databases">
        <title>Genome Sequence of Physisporinus lineatus.</title>
        <authorList>
            <person name="Buettner E."/>
        </authorList>
    </citation>
    <scope>NUCLEOTIDE SEQUENCE</scope>
    <source>
        <strain evidence="1">VT162</strain>
    </source>
</reference>
<dbReference type="GO" id="GO:0009306">
    <property type="term" value="P:protein secretion"/>
    <property type="evidence" value="ECO:0007669"/>
    <property type="project" value="TreeGrafter"/>
</dbReference>
<proteinExistence type="predicted"/>
<dbReference type="GO" id="GO:0007030">
    <property type="term" value="P:Golgi organization"/>
    <property type="evidence" value="ECO:0007669"/>
    <property type="project" value="TreeGrafter"/>
</dbReference>
<evidence type="ECO:0008006" key="3">
    <source>
        <dbReference type="Google" id="ProtNLM"/>
    </source>
</evidence>
<dbReference type="PANTHER" id="PTHR17985">
    <property type="entry name" value="SER/THR-RICH PROTEIN T10 IN DGCR REGION"/>
    <property type="match status" value="1"/>
</dbReference>
<name>A0AAD5VD20_9APHY</name>
<keyword evidence="2" id="KW-1185">Reference proteome</keyword>
<evidence type="ECO:0000313" key="1">
    <source>
        <dbReference type="EMBL" id="KAJ3492319.1"/>
    </source>
</evidence>
<sequence>MCVGFWSLEHPDYALNRDEYLSRPTAPAHFHSFEKLSQPEDVGVGTVLSGRDLRAGGSWLGLNRTGRVAVLTNITEEAGQYSSTRGELVSSFLLPDPPSITFEQHAERLVSRNVSYAGFNELLLSPTFGTDNEGRARLSYNAAFVTNSGGGGSISVRVLSSAERECGGISNGVDGHGADSWPKVKQGTKLLSDVLQLIGPTTADAELAEQLFSILAWVFHSS</sequence>
<dbReference type="Proteomes" id="UP001212997">
    <property type="component" value="Unassembled WGS sequence"/>
</dbReference>
<evidence type="ECO:0000313" key="2">
    <source>
        <dbReference type="Proteomes" id="UP001212997"/>
    </source>
</evidence>
<dbReference type="PANTHER" id="PTHR17985:SF8">
    <property type="entry name" value="TRANSPORT AND GOLGI ORGANIZATION PROTEIN 2 HOMOLOG"/>
    <property type="match status" value="1"/>
</dbReference>
<accession>A0AAD5VD20</accession>
<dbReference type="GO" id="GO:0005794">
    <property type="term" value="C:Golgi apparatus"/>
    <property type="evidence" value="ECO:0007669"/>
    <property type="project" value="TreeGrafter"/>
</dbReference>
<dbReference type="EMBL" id="JANAWD010000001">
    <property type="protein sequence ID" value="KAJ3492319.1"/>
    <property type="molecule type" value="Genomic_DNA"/>
</dbReference>
<organism evidence="1 2">
    <name type="scientific">Meripilus lineatus</name>
    <dbReference type="NCBI Taxonomy" id="2056292"/>
    <lineage>
        <taxon>Eukaryota</taxon>
        <taxon>Fungi</taxon>
        <taxon>Dikarya</taxon>
        <taxon>Basidiomycota</taxon>
        <taxon>Agaricomycotina</taxon>
        <taxon>Agaricomycetes</taxon>
        <taxon>Polyporales</taxon>
        <taxon>Meripilaceae</taxon>
        <taxon>Meripilus</taxon>
    </lineage>
</organism>